<dbReference type="Pfam" id="PF07011">
    <property type="entry name" value="Elf4"/>
    <property type="match status" value="1"/>
</dbReference>
<sequence>MQRQGANSSMPSEKLDARVVQTFEKRFEEVETIFNDNSSLIREISKNQQNLGSEASLIGNAVLFRQLNANIGQVVQLYSDMSKQYCKALQNDQNTKSRACQSHVVSNHTIPGGNGSTAK</sequence>
<protein>
    <recommendedName>
        <fullName evidence="6">Protein EARLY FLOWERING 4 domain-containing protein</fullName>
    </recommendedName>
</protein>
<dbReference type="PANTHER" id="PTHR33469">
    <property type="entry name" value="PROTEIN ELF4-LIKE 4"/>
    <property type="match status" value="1"/>
</dbReference>
<evidence type="ECO:0000256" key="2">
    <source>
        <dbReference type="ARBA" id="ARBA00009514"/>
    </source>
</evidence>
<dbReference type="PANTHER" id="PTHR33469:SF16">
    <property type="entry name" value="PROTEIN ELF4-LIKE 4"/>
    <property type="match status" value="1"/>
</dbReference>
<proteinExistence type="inferred from homology"/>
<dbReference type="GO" id="GO:0048511">
    <property type="term" value="P:rhythmic process"/>
    <property type="evidence" value="ECO:0007669"/>
    <property type="project" value="UniProtKB-KW"/>
</dbReference>
<gene>
    <name evidence="7" type="ORF">KP509_02G019300</name>
</gene>
<evidence type="ECO:0000313" key="8">
    <source>
        <dbReference type="Proteomes" id="UP000825935"/>
    </source>
</evidence>
<keyword evidence="8" id="KW-1185">Reference proteome</keyword>
<evidence type="ECO:0000313" key="7">
    <source>
        <dbReference type="EMBL" id="KAH7443095.1"/>
    </source>
</evidence>
<evidence type="ECO:0000259" key="6">
    <source>
        <dbReference type="Pfam" id="PF07011"/>
    </source>
</evidence>
<comment type="similarity">
    <text evidence="2">Belongs to the EARLY FLOWERING 4 family.</text>
</comment>
<name>A0A8T2VBS3_CERRI</name>
<evidence type="ECO:0000256" key="3">
    <source>
        <dbReference type="ARBA" id="ARBA00023108"/>
    </source>
</evidence>
<reference evidence="7" key="1">
    <citation type="submission" date="2021-08" db="EMBL/GenBank/DDBJ databases">
        <title>WGS assembly of Ceratopteris richardii.</title>
        <authorList>
            <person name="Marchant D.B."/>
            <person name="Chen G."/>
            <person name="Jenkins J."/>
            <person name="Shu S."/>
            <person name="Leebens-Mack J."/>
            <person name="Grimwood J."/>
            <person name="Schmutz J."/>
            <person name="Soltis P."/>
            <person name="Soltis D."/>
            <person name="Chen Z.-H."/>
        </authorList>
    </citation>
    <scope>NUCLEOTIDE SEQUENCE</scope>
    <source>
        <strain evidence="7">Whitten #5841</strain>
        <tissue evidence="7">Leaf</tissue>
    </source>
</reference>
<comment type="caution">
    <text evidence="7">The sequence shown here is derived from an EMBL/GenBank/DDBJ whole genome shotgun (WGS) entry which is preliminary data.</text>
</comment>
<dbReference type="GO" id="GO:0009649">
    <property type="term" value="P:entrainment of circadian clock"/>
    <property type="evidence" value="ECO:0007669"/>
    <property type="project" value="TreeGrafter"/>
</dbReference>
<dbReference type="OMA" id="VETIFND"/>
<keyword evidence="3" id="KW-0090">Biological rhythms</keyword>
<feature type="domain" description="Protein EARLY FLOWERING 4" evidence="6">
    <location>
        <begin position="15"/>
        <end position="95"/>
    </location>
</feature>
<dbReference type="EMBL" id="CM035407">
    <property type="protein sequence ID" value="KAH7443095.1"/>
    <property type="molecule type" value="Genomic_DNA"/>
</dbReference>
<dbReference type="Proteomes" id="UP000825935">
    <property type="component" value="Chromosome 2"/>
</dbReference>
<dbReference type="InterPro" id="IPR040462">
    <property type="entry name" value="EARLY_FLOWERING_4"/>
</dbReference>
<keyword evidence="4" id="KW-0539">Nucleus</keyword>
<dbReference type="GO" id="GO:0005634">
    <property type="term" value="C:nucleus"/>
    <property type="evidence" value="ECO:0007669"/>
    <property type="project" value="UniProtKB-SubCell"/>
</dbReference>
<dbReference type="AlphaFoldDB" id="A0A8T2VBS3"/>
<evidence type="ECO:0000256" key="4">
    <source>
        <dbReference type="ARBA" id="ARBA00023242"/>
    </source>
</evidence>
<comment type="subcellular location">
    <subcellularLocation>
        <location evidence="1">Nucleus</location>
    </subcellularLocation>
</comment>
<dbReference type="OrthoDB" id="1895690at2759"/>
<dbReference type="GO" id="GO:0042753">
    <property type="term" value="P:positive regulation of circadian rhythm"/>
    <property type="evidence" value="ECO:0007669"/>
    <property type="project" value="InterPro"/>
</dbReference>
<accession>A0A8T2VBS3</accession>
<dbReference type="InterPro" id="IPR009741">
    <property type="entry name" value="EARLY_FLOWERING_4_dom"/>
</dbReference>
<organism evidence="7 8">
    <name type="scientific">Ceratopteris richardii</name>
    <name type="common">Triangle waterfern</name>
    <dbReference type="NCBI Taxonomy" id="49495"/>
    <lineage>
        <taxon>Eukaryota</taxon>
        <taxon>Viridiplantae</taxon>
        <taxon>Streptophyta</taxon>
        <taxon>Embryophyta</taxon>
        <taxon>Tracheophyta</taxon>
        <taxon>Polypodiopsida</taxon>
        <taxon>Polypodiidae</taxon>
        <taxon>Polypodiales</taxon>
        <taxon>Pteridineae</taxon>
        <taxon>Pteridaceae</taxon>
        <taxon>Parkerioideae</taxon>
        <taxon>Ceratopteris</taxon>
    </lineage>
</organism>
<evidence type="ECO:0000256" key="5">
    <source>
        <dbReference type="SAM" id="MobiDB-lite"/>
    </source>
</evidence>
<evidence type="ECO:0000256" key="1">
    <source>
        <dbReference type="ARBA" id="ARBA00004123"/>
    </source>
</evidence>
<feature type="region of interest" description="Disordered" evidence="5">
    <location>
        <begin position="97"/>
        <end position="119"/>
    </location>
</feature>
<feature type="compositionally biased region" description="Polar residues" evidence="5">
    <location>
        <begin position="97"/>
        <end position="109"/>
    </location>
</feature>